<dbReference type="AlphaFoldDB" id="A0A0F8Y109"/>
<accession>A0A0F8Y109</accession>
<comment type="caution">
    <text evidence="1">The sequence shown here is derived from an EMBL/GenBank/DDBJ whole genome shotgun (WGS) entry which is preliminary data.</text>
</comment>
<dbReference type="EMBL" id="LAZR01059699">
    <property type="protein sequence ID" value="KKK67260.1"/>
    <property type="molecule type" value="Genomic_DNA"/>
</dbReference>
<organism evidence="1">
    <name type="scientific">marine sediment metagenome</name>
    <dbReference type="NCBI Taxonomy" id="412755"/>
    <lineage>
        <taxon>unclassified sequences</taxon>
        <taxon>metagenomes</taxon>
        <taxon>ecological metagenomes</taxon>
    </lineage>
</organism>
<feature type="non-terminal residue" evidence="1">
    <location>
        <position position="34"/>
    </location>
</feature>
<gene>
    <name evidence="1" type="ORF">LCGC14_2955860</name>
</gene>
<evidence type="ECO:0000313" key="1">
    <source>
        <dbReference type="EMBL" id="KKK67260.1"/>
    </source>
</evidence>
<protein>
    <submittedName>
        <fullName evidence="1">Uncharacterized protein</fullName>
    </submittedName>
</protein>
<name>A0A0F8Y109_9ZZZZ</name>
<proteinExistence type="predicted"/>
<sequence>MRLYLKDGTGDEFTQIKFHTVNNAIALGGVLSFR</sequence>
<reference evidence="1" key="1">
    <citation type="journal article" date="2015" name="Nature">
        <title>Complex archaea that bridge the gap between prokaryotes and eukaryotes.</title>
        <authorList>
            <person name="Spang A."/>
            <person name="Saw J.H."/>
            <person name="Jorgensen S.L."/>
            <person name="Zaremba-Niedzwiedzka K."/>
            <person name="Martijn J."/>
            <person name="Lind A.E."/>
            <person name="van Eijk R."/>
            <person name="Schleper C."/>
            <person name="Guy L."/>
            <person name="Ettema T.J."/>
        </authorList>
    </citation>
    <scope>NUCLEOTIDE SEQUENCE</scope>
</reference>